<evidence type="ECO:0000313" key="2">
    <source>
        <dbReference type="Proteomes" id="UP000324748"/>
    </source>
</evidence>
<gene>
    <name evidence="1" type="ORF">PGT21_009478</name>
</gene>
<name>A0A5B0PGF4_PUCGR</name>
<proteinExistence type="predicted"/>
<dbReference type="Proteomes" id="UP000324748">
    <property type="component" value="Unassembled WGS sequence"/>
</dbReference>
<comment type="caution">
    <text evidence="1">The sequence shown here is derived from an EMBL/GenBank/DDBJ whole genome shotgun (WGS) entry which is preliminary data.</text>
</comment>
<organism evidence="1 2">
    <name type="scientific">Puccinia graminis f. sp. tritici</name>
    <dbReference type="NCBI Taxonomy" id="56615"/>
    <lineage>
        <taxon>Eukaryota</taxon>
        <taxon>Fungi</taxon>
        <taxon>Dikarya</taxon>
        <taxon>Basidiomycota</taxon>
        <taxon>Pucciniomycotina</taxon>
        <taxon>Pucciniomycetes</taxon>
        <taxon>Pucciniales</taxon>
        <taxon>Pucciniaceae</taxon>
        <taxon>Puccinia</taxon>
    </lineage>
</organism>
<dbReference type="AlphaFoldDB" id="A0A5B0PGF4"/>
<accession>A0A5B0PGF4</accession>
<protein>
    <submittedName>
        <fullName evidence="1">Uncharacterized protein</fullName>
    </submittedName>
</protein>
<dbReference type="EMBL" id="VSWC01000054">
    <property type="protein sequence ID" value="KAA1099498.1"/>
    <property type="molecule type" value="Genomic_DNA"/>
</dbReference>
<reference evidence="1 2" key="1">
    <citation type="submission" date="2019-05" db="EMBL/GenBank/DDBJ databases">
        <title>Emergence of the Ug99 lineage of the wheat stem rust pathogen through somatic hybridization.</title>
        <authorList>
            <person name="Li F."/>
            <person name="Upadhyaya N.M."/>
            <person name="Sperschneider J."/>
            <person name="Matny O."/>
            <person name="Nguyen-Phuc H."/>
            <person name="Mago R."/>
            <person name="Raley C."/>
            <person name="Miller M.E."/>
            <person name="Silverstein K.A.T."/>
            <person name="Henningsen E."/>
            <person name="Hirsch C.D."/>
            <person name="Visser B."/>
            <person name="Pretorius Z.A."/>
            <person name="Steffenson B.J."/>
            <person name="Schwessinger B."/>
            <person name="Dodds P.N."/>
            <person name="Figueroa M."/>
        </authorList>
    </citation>
    <scope>NUCLEOTIDE SEQUENCE [LARGE SCALE GENOMIC DNA]</scope>
    <source>
        <strain evidence="1">21-0</strain>
    </source>
</reference>
<keyword evidence="2" id="KW-1185">Reference proteome</keyword>
<evidence type="ECO:0000313" key="1">
    <source>
        <dbReference type="EMBL" id="KAA1099498.1"/>
    </source>
</evidence>
<sequence>MYMFFTAENGAPGAPPMCLPKARIAGSFGGALWRALFQKWCRQPYPGARVWRGTEDEIRKIRTPMGTAVGGIFWAAVPKCGIGTQFRDRGGDALIKLSPIFNSRDRRVPLEIQASMIVSLDMSYMQTLIANRAILML</sequence>